<proteinExistence type="predicted"/>
<protein>
    <submittedName>
        <fullName evidence="1">Uncharacterized protein</fullName>
    </submittedName>
</protein>
<gene>
    <name evidence="1" type="ORF">R1flu_022870</name>
</gene>
<name>A0ABD1XR42_9MARC</name>
<evidence type="ECO:0000313" key="2">
    <source>
        <dbReference type="Proteomes" id="UP001605036"/>
    </source>
</evidence>
<dbReference type="Proteomes" id="UP001605036">
    <property type="component" value="Unassembled WGS sequence"/>
</dbReference>
<dbReference type="AlphaFoldDB" id="A0ABD1XR42"/>
<dbReference type="EMBL" id="JBHFFA010000007">
    <property type="protein sequence ID" value="KAL2611178.1"/>
    <property type="molecule type" value="Genomic_DNA"/>
</dbReference>
<organism evidence="1 2">
    <name type="scientific">Riccia fluitans</name>
    <dbReference type="NCBI Taxonomy" id="41844"/>
    <lineage>
        <taxon>Eukaryota</taxon>
        <taxon>Viridiplantae</taxon>
        <taxon>Streptophyta</taxon>
        <taxon>Embryophyta</taxon>
        <taxon>Marchantiophyta</taxon>
        <taxon>Marchantiopsida</taxon>
        <taxon>Marchantiidae</taxon>
        <taxon>Marchantiales</taxon>
        <taxon>Ricciaceae</taxon>
        <taxon>Riccia</taxon>
    </lineage>
</organism>
<sequence>MMQKAQHRRKSRRRTRVRELHDSGLVLDICDLVGQDTQLKKIRDFLLGAWIARLKFSFTIIARRIEGGSCIITNVSQQQQWFRSCSSNFQRASPTCCSLSTRRDSSPTSTGSCYCAPPEVTT</sequence>
<accession>A0ABD1XR42</accession>
<comment type="caution">
    <text evidence="1">The sequence shown here is derived from an EMBL/GenBank/DDBJ whole genome shotgun (WGS) entry which is preliminary data.</text>
</comment>
<evidence type="ECO:0000313" key="1">
    <source>
        <dbReference type="EMBL" id="KAL2611178.1"/>
    </source>
</evidence>
<keyword evidence="2" id="KW-1185">Reference proteome</keyword>
<reference evidence="1 2" key="1">
    <citation type="submission" date="2024-09" db="EMBL/GenBank/DDBJ databases">
        <title>Chromosome-scale assembly of Riccia fluitans.</title>
        <authorList>
            <person name="Paukszto L."/>
            <person name="Sawicki J."/>
            <person name="Karawczyk K."/>
            <person name="Piernik-Szablinska J."/>
            <person name="Szczecinska M."/>
            <person name="Mazdziarz M."/>
        </authorList>
    </citation>
    <scope>NUCLEOTIDE SEQUENCE [LARGE SCALE GENOMIC DNA]</scope>
    <source>
        <strain evidence="1">Rf_01</strain>
        <tissue evidence="1">Aerial parts of the thallus</tissue>
    </source>
</reference>